<name>V5B0K3_TOXGV</name>
<dbReference type="Proteomes" id="UP000002226">
    <property type="component" value="Unassembled WGS sequence"/>
</dbReference>
<sequence>MKKTRFRFLRPLRLLNCLVSRLSCFVSYRRLSPCPLLALVLYLPTIQALSFSRFSPCLSEGTGLLFLFFSLSLQLPGVSPLRRSPPAICPALSHELPFFLFAPSRLWGRQISSALVCLLHNKRKSPFSPRKAPYSRLSSLHMFLRNSQKRIHTASYNML</sequence>
<proteinExistence type="predicted"/>
<accession>V5B0K3</accession>
<dbReference type="EMBL" id="AAYL02000301">
    <property type="protein sequence ID" value="ESS29455.1"/>
    <property type="molecule type" value="Genomic_DNA"/>
</dbReference>
<evidence type="ECO:0000313" key="1">
    <source>
        <dbReference type="EMBL" id="ESS29455.1"/>
    </source>
</evidence>
<evidence type="ECO:0000313" key="2">
    <source>
        <dbReference type="Proteomes" id="UP000002226"/>
    </source>
</evidence>
<dbReference type="VEuPathDB" id="ToxoDB:TGVEG_441560"/>
<keyword evidence="2" id="KW-1185">Reference proteome</keyword>
<dbReference type="AlphaFoldDB" id="V5B0K3"/>
<protein>
    <submittedName>
        <fullName evidence="1">Uncharacterized protein</fullName>
    </submittedName>
</protein>
<gene>
    <name evidence="1" type="ORF">TGVEG_441560</name>
</gene>
<comment type="caution">
    <text evidence="1">The sequence shown here is derived from an EMBL/GenBank/DDBJ whole genome shotgun (WGS) entry which is preliminary data.</text>
</comment>
<organism evidence="1 2">
    <name type="scientific">Toxoplasma gondii (strain ATCC 50861 / VEG)</name>
    <dbReference type="NCBI Taxonomy" id="432359"/>
    <lineage>
        <taxon>Eukaryota</taxon>
        <taxon>Sar</taxon>
        <taxon>Alveolata</taxon>
        <taxon>Apicomplexa</taxon>
        <taxon>Conoidasida</taxon>
        <taxon>Coccidia</taxon>
        <taxon>Eucoccidiorida</taxon>
        <taxon>Eimeriorina</taxon>
        <taxon>Sarcocystidae</taxon>
        <taxon>Toxoplasma</taxon>
    </lineage>
</organism>
<reference evidence="1" key="1">
    <citation type="submission" date="2007-03" db="EMBL/GenBank/DDBJ databases">
        <authorList>
            <person name="Paulsen I."/>
        </authorList>
    </citation>
    <scope>NUCLEOTIDE SEQUENCE</scope>
    <source>
        <strain evidence="1">VEG</strain>
    </source>
</reference>